<dbReference type="PANTHER" id="PTHR47829:SF1">
    <property type="entry name" value="HAD FAMILY PHOSPHATASE"/>
    <property type="match status" value="1"/>
</dbReference>
<evidence type="ECO:0000313" key="3">
    <source>
        <dbReference type="Proteomes" id="UP000186030"/>
    </source>
</evidence>
<dbReference type="Gene3D" id="3.30.200.20">
    <property type="entry name" value="Phosphorylase Kinase, domain 1"/>
    <property type="match status" value="1"/>
</dbReference>
<dbReference type="AlphaFoldDB" id="A0A1Q5T322"/>
<reference evidence="3" key="2">
    <citation type="submission" date="2017-01" db="EMBL/GenBank/DDBJ databases">
        <title>Genome sequencing and annotation of Geobacillus sp. 1017, a Hydrocarbon-Oxidizing Thermophilic Bacterium Isolated from a Heavy Oil Reservoir (China).</title>
        <authorList>
            <person name="Kadnikov V.V."/>
            <person name="Mardanov A.V."/>
            <person name="Poltaraus A.B."/>
            <person name="Sokolova D.S."/>
            <person name="Semenova E.M."/>
            <person name="Ravin N.V."/>
            <person name="Tourova T.P."/>
            <person name="Nazina T.N."/>
        </authorList>
    </citation>
    <scope>NUCLEOTIDE SEQUENCE [LARGE SCALE GENOMIC DNA]</scope>
    <source>
        <strain evidence="3">1017</strain>
    </source>
</reference>
<dbReference type="SUPFAM" id="SSF56112">
    <property type="entry name" value="Protein kinase-like (PK-like)"/>
    <property type="match status" value="1"/>
</dbReference>
<sequence length="371" mass="42797">MLPVRRHGALELLTKGEREMTAIIPVRKGEELPAGKLAKFLRTVLPDMPDGELEIQQFSAGRSNLTYLLRCGEWEAVLRRPPFGPVPPKAHDMKRESTWLSEIHPLFPLAPKPFYFCEDESVIGSPFFVMERRHGVVIDSDFPDGITPTEEVCRGISETMVETLVRIHQIDYTNTRLVQMVKPDGFMERQVHGWIQRYERAKTDDIPEAEALMKWLASHIPPQREATVIHYDFKLNNALFAKDDITKMVGLFDWEMSTVGDPLADLAVAMSYWIEEDDPPLIKSGFGRAPVTVRPGFYTREQFIEAYAKKSGRDVSDIHVYLTFAYFKLAVICQQIYYRYRRGQTNDERFRHFGQFVEALIEHAWQLATGR</sequence>
<dbReference type="Pfam" id="PF01636">
    <property type="entry name" value="APH"/>
    <property type="match status" value="1"/>
</dbReference>
<dbReference type="InterPro" id="IPR002575">
    <property type="entry name" value="Aminoglycoside_PTrfase"/>
</dbReference>
<reference evidence="2 3" key="1">
    <citation type="submission" date="2016-11" db="EMBL/GenBank/DDBJ databases">
        <authorList>
            <person name="Kadnikov V."/>
            <person name="Nazina T."/>
        </authorList>
    </citation>
    <scope>NUCLEOTIDE SEQUENCE [LARGE SCALE GENOMIC DNA]</scope>
    <source>
        <strain evidence="2 3">1017</strain>
    </source>
</reference>
<comment type="caution">
    <text evidence="2">The sequence shown here is derived from an EMBL/GenBank/DDBJ whole genome shotgun (WGS) entry which is preliminary data.</text>
</comment>
<dbReference type="InterPro" id="IPR011009">
    <property type="entry name" value="Kinase-like_dom_sf"/>
</dbReference>
<gene>
    <name evidence="2" type="ORF">BRO54_1505</name>
</gene>
<dbReference type="GO" id="GO:0016740">
    <property type="term" value="F:transferase activity"/>
    <property type="evidence" value="ECO:0007669"/>
    <property type="project" value="UniProtKB-KW"/>
</dbReference>
<name>A0A1Q5T322_9BACL</name>
<dbReference type="Proteomes" id="UP000186030">
    <property type="component" value="Unassembled WGS sequence"/>
</dbReference>
<evidence type="ECO:0000313" key="2">
    <source>
        <dbReference type="EMBL" id="OKO94626.1"/>
    </source>
</evidence>
<keyword evidence="2" id="KW-0808">Transferase</keyword>
<proteinExistence type="predicted"/>
<protein>
    <submittedName>
        <fullName evidence="2">Putative aminoglycoside phosphotransferase</fullName>
    </submittedName>
</protein>
<feature type="domain" description="Aminoglycoside phosphotransferase" evidence="1">
    <location>
        <begin position="54"/>
        <end position="283"/>
    </location>
</feature>
<dbReference type="EMBL" id="MQMG01000015">
    <property type="protein sequence ID" value="OKO94626.1"/>
    <property type="molecule type" value="Genomic_DNA"/>
</dbReference>
<dbReference type="CDD" id="cd05154">
    <property type="entry name" value="ACAD10_11_N-like"/>
    <property type="match status" value="1"/>
</dbReference>
<evidence type="ECO:0000259" key="1">
    <source>
        <dbReference type="Pfam" id="PF01636"/>
    </source>
</evidence>
<dbReference type="Gene3D" id="3.90.1200.10">
    <property type="match status" value="1"/>
</dbReference>
<accession>A0A1Q5T322</accession>
<dbReference type="PANTHER" id="PTHR47829">
    <property type="entry name" value="HYDROLASE, PUTATIVE (AFU_ORTHOLOGUE AFUA_1G12880)-RELATED"/>
    <property type="match status" value="1"/>
</dbReference>
<dbReference type="InterPro" id="IPR052898">
    <property type="entry name" value="ACAD10-like"/>
</dbReference>
<dbReference type="InterPro" id="IPR041726">
    <property type="entry name" value="ACAD10_11_N"/>
</dbReference>
<organism evidence="2 3">
    <name type="scientific">Geobacillus proteiniphilus</name>
    <dbReference type="NCBI Taxonomy" id="860353"/>
    <lineage>
        <taxon>Bacteria</taxon>
        <taxon>Bacillati</taxon>
        <taxon>Bacillota</taxon>
        <taxon>Bacilli</taxon>
        <taxon>Bacillales</taxon>
        <taxon>Anoxybacillaceae</taxon>
        <taxon>Geobacillus</taxon>
    </lineage>
</organism>